<reference evidence="3 4" key="1">
    <citation type="submission" date="2023-07" db="EMBL/GenBank/DDBJ databases">
        <title>Functional and genomic diversity of the sorghum phyllosphere microbiome.</title>
        <authorList>
            <person name="Shade A."/>
        </authorList>
    </citation>
    <scope>NUCLEOTIDE SEQUENCE [LARGE SCALE GENOMIC DNA]</scope>
    <source>
        <strain evidence="3 4">SORGH_AS_1126</strain>
    </source>
</reference>
<dbReference type="Proteomes" id="UP001224781">
    <property type="component" value="Unassembled WGS sequence"/>
</dbReference>
<feature type="domain" description="DUF7146" evidence="2">
    <location>
        <begin position="135"/>
        <end position="241"/>
    </location>
</feature>
<dbReference type="Pfam" id="PF23639">
    <property type="entry name" value="DUF7146"/>
    <property type="match status" value="1"/>
</dbReference>
<evidence type="ECO:0000259" key="1">
    <source>
        <dbReference type="Pfam" id="PF13362"/>
    </source>
</evidence>
<evidence type="ECO:0000259" key="2">
    <source>
        <dbReference type="Pfam" id="PF23639"/>
    </source>
</evidence>
<dbReference type="EMBL" id="JAUTBL010000002">
    <property type="protein sequence ID" value="MDQ1185950.1"/>
    <property type="molecule type" value="Genomic_DNA"/>
</dbReference>
<accession>A0ABU0ULW4</accession>
<gene>
    <name evidence="3" type="ORF">QE408_003093</name>
</gene>
<dbReference type="InterPro" id="IPR055570">
    <property type="entry name" value="DUF7146"/>
</dbReference>
<protein>
    <recommendedName>
        <fullName evidence="5">Toprim domain-containing protein</fullName>
    </recommendedName>
</protein>
<dbReference type="RefSeq" id="WP_306932581.1">
    <property type="nucleotide sequence ID" value="NZ_JAUTBL010000002.1"/>
</dbReference>
<evidence type="ECO:0000313" key="4">
    <source>
        <dbReference type="Proteomes" id="UP001224781"/>
    </source>
</evidence>
<name>A0ABU0ULW4_9HYPH</name>
<dbReference type="Pfam" id="PF13362">
    <property type="entry name" value="Toprim_3"/>
    <property type="match status" value="1"/>
</dbReference>
<sequence>MSRFSVAKEKVIDDLENIVEQLLRASRKHKRQSLWNVINPYRAKAKPDQMVVWLQGARRGAWRDFVSGDAGDAIDLVAYALTGDVNPDSRMAAVEWVEDRYGLKDMSPERRKQIEAEAKTRRAAAEARDRDRREKSIARARKFFFSCGAIKNTAGEAYLASRGIPLSQISGLGRSLRFRQDCEYWMEEGRPRIPAMIAALVDVTGRIGACHYTFLQPDGSGKASVDKAKLMFPETSELVIRLTNGESELSAEEAAANGVIGICALTEGIEDGLSVALTNPELRVWAAGSLPGLRTVPDHPSVSAWVVFKDNDWGKPQAQEQFDLAIARLKSFRKPVEVISMPAEWGKDVNDAIRSGWK</sequence>
<proteinExistence type="predicted"/>
<keyword evidence="4" id="KW-1185">Reference proteome</keyword>
<evidence type="ECO:0000313" key="3">
    <source>
        <dbReference type="EMBL" id="MDQ1185950.1"/>
    </source>
</evidence>
<comment type="caution">
    <text evidence="3">The sequence shown here is derived from an EMBL/GenBank/DDBJ whole genome shotgun (WGS) entry which is preliminary data.</text>
</comment>
<dbReference type="InterPro" id="IPR006171">
    <property type="entry name" value="TOPRIM_dom"/>
</dbReference>
<organism evidence="3 4">
    <name type="scientific">Agrobacterium larrymoorei</name>
    <dbReference type="NCBI Taxonomy" id="160699"/>
    <lineage>
        <taxon>Bacteria</taxon>
        <taxon>Pseudomonadati</taxon>
        <taxon>Pseudomonadota</taxon>
        <taxon>Alphaproteobacteria</taxon>
        <taxon>Hyphomicrobiales</taxon>
        <taxon>Rhizobiaceae</taxon>
        <taxon>Rhizobium/Agrobacterium group</taxon>
        <taxon>Agrobacterium</taxon>
    </lineage>
</organism>
<feature type="domain" description="Toprim" evidence="1">
    <location>
        <begin position="264"/>
        <end position="355"/>
    </location>
</feature>
<evidence type="ECO:0008006" key="5">
    <source>
        <dbReference type="Google" id="ProtNLM"/>
    </source>
</evidence>